<dbReference type="PROSITE" id="PS51304">
    <property type="entry name" value="GALECTIN"/>
    <property type="match status" value="1"/>
</dbReference>
<feature type="domain" description="Galectin" evidence="3">
    <location>
        <begin position="1"/>
        <end position="58"/>
    </location>
</feature>
<evidence type="ECO:0000256" key="2">
    <source>
        <dbReference type="RuleBase" id="RU102079"/>
    </source>
</evidence>
<keyword evidence="1 2" id="KW-0430">Lectin</keyword>
<dbReference type="SUPFAM" id="SSF49899">
    <property type="entry name" value="Concanavalin A-like lectins/glucanases"/>
    <property type="match status" value="1"/>
</dbReference>
<gene>
    <name evidence="4" type="ORF">TELCIR_25100</name>
</gene>
<dbReference type="AlphaFoldDB" id="A0A2G9T838"/>
<accession>A0A2G9T838</accession>
<dbReference type="InterPro" id="IPR001079">
    <property type="entry name" value="Galectin_CRD"/>
</dbReference>
<dbReference type="Gene3D" id="2.60.120.200">
    <property type="match status" value="1"/>
</dbReference>
<sequence>MPFEKAVGFDLEIKNEDYAFQIMVNGERFASYAHRLEPHELNGLQIGGDVEITGIQLH</sequence>
<dbReference type="EMBL" id="KZ410526">
    <property type="protein sequence ID" value="PIO53560.1"/>
    <property type="molecule type" value="Genomic_DNA"/>
</dbReference>
<evidence type="ECO:0000313" key="4">
    <source>
        <dbReference type="EMBL" id="PIO53560.1"/>
    </source>
</evidence>
<dbReference type="GO" id="GO:0016936">
    <property type="term" value="F:galactoside binding"/>
    <property type="evidence" value="ECO:0007669"/>
    <property type="project" value="TreeGrafter"/>
</dbReference>
<organism evidence="4 5">
    <name type="scientific">Teladorsagia circumcincta</name>
    <name type="common">Brown stomach worm</name>
    <name type="synonym">Ostertagia circumcincta</name>
    <dbReference type="NCBI Taxonomy" id="45464"/>
    <lineage>
        <taxon>Eukaryota</taxon>
        <taxon>Metazoa</taxon>
        <taxon>Ecdysozoa</taxon>
        <taxon>Nematoda</taxon>
        <taxon>Chromadorea</taxon>
        <taxon>Rhabditida</taxon>
        <taxon>Rhabditina</taxon>
        <taxon>Rhabditomorpha</taxon>
        <taxon>Strongyloidea</taxon>
        <taxon>Trichostrongylidae</taxon>
        <taxon>Teladorsagia</taxon>
    </lineage>
</organism>
<dbReference type="Pfam" id="PF00337">
    <property type="entry name" value="Gal-bind_lectin"/>
    <property type="match status" value="1"/>
</dbReference>
<dbReference type="GO" id="GO:0030246">
    <property type="term" value="F:carbohydrate binding"/>
    <property type="evidence" value="ECO:0007669"/>
    <property type="project" value="UniProtKB-UniRule"/>
</dbReference>
<proteinExistence type="predicted"/>
<reference evidence="4 5" key="1">
    <citation type="submission" date="2015-09" db="EMBL/GenBank/DDBJ databases">
        <title>Draft genome of the parasitic nematode Teladorsagia circumcincta isolate WARC Sus (inbred).</title>
        <authorList>
            <person name="Mitreva M."/>
        </authorList>
    </citation>
    <scope>NUCLEOTIDE SEQUENCE [LARGE SCALE GENOMIC DNA]</scope>
    <source>
        <strain evidence="4 5">S</strain>
    </source>
</reference>
<dbReference type="OrthoDB" id="6251307at2759"/>
<dbReference type="InterPro" id="IPR044156">
    <property type="entry name" value="Galectin-like"/>
</dbReference>
<dbReference type="InterPro" id="IPR013320">
    <property type="entry name" value="ConA-like_dom_sf"/>
</dbReference>
<evidence type="ECO:0000313" key="5">
    <source>
        <dbReference type="Proteomes" id="UP000230423"/>
    </source>
</evidence>
<name>A0A2G9T838_TELCI</name>
<dbReference type="PANTHER" id="PTHR11346:SF93">
    <property type="entry name" value="GALECTIN DOMAIN-CONTAINING PROTEIN"/>
    <property type="match status" value="1"/>
</dbReference>
<dbReference type="Proteomes" id="UP000230423">
    <property type="component" value="Unassembled WGS sequence"/>
</dbReference>
<protein>
    <recommendedName>
        <fullName evidence="2">Galectin</fullName>
    </recommendedName>
</protein>
<evidence type="ECO:0000259" key="3">
    <source>
        <dbReference type="PROSITE" id="PS51304"/>
    </source>
</evidence>
<dbReference type="PANTHER" id="PTHR11346">
    <property type="entry name" value="GALECTIN"/>
    <property type="match status" value="1"/>
</dbReference>
<keyword evidence="5" id="KW-1185">Reference proteome</keyword>
<evidence type="ECO:0000256" key="1">
    <source>
        <dbReference type="ARBA" id="ARBA00022734"/>
    </source>
</evidence>